<evidence type="ECO:0000313" key="2">
    <source>
        <dbReference type="EMBL" id="THD23128.1"/>
    </source>
</evidence>
<feature type="compositionally biased region" description="Polar residues" evidence="1">
    <location>
        <begin position="198"/>
        <end position="212"/>
    </location>
</feature>
<sequence>VQRARATAFAHANSITYLPNPASTFETHWRWSGFTQRPPVHPRDLQPLSLCERWARPTSPGFDASVFPSTAFAAAARLAAAAALSNVQRTPVEPGLSQNGASAVGSNYPYSSSHHIANPSTGRIHPVNSFPVGQHQYPSHARASSVYTPNIGINIDQNPLEHALQYHQWPGWDGGNMNDPQAINLPGSTVSAPRLYPSSINTPNQQNDNSSMKPIPGNSVVPNPCIHSGAPDPSISTSSLRPDSSCSQHKLDTRQTTRDCVELLRQWLTDSNYGPGYIISNSTVDRRTRCVAWASRFLTQANSLLYRIRLDWNALYQGERSRSTGEEQAGEDEDESECEFFDEQIWLCRMRNPVGLQVCPNRTIPGQTMSAPLPDTTQFKSVELTDSERNDIMMISVPKLIVLVTIQDHFLAGSTSLNHIMNSIRQECNQSWQGNNTLLTVSGDHGIQWAADTIHAKPESGSVGTEPTDWIRKSEYEILHKLVSILRSSTPDLFEWSCLKALILFEERKFLCSNQIHDAL</sequence>
<protein>
    <submittedName>
        <fullName evidence="2">Uncharacterized protein</fullName>
    </submittedName>
</protein>
<comment type="caution">
    <text evidence="2">The sequence shown here is derived from an EMBL/GenBank/DDBJ whole genome shotgun (WGS) entry which is preliminary data.</text>
</comment>
<name>A0A4E0RPZ0_FASHE</name>
<keyword evidence="3" id="KW-1185">Reference proteome</keyword>
<organism evidence="2 3">
    <name type="scientific">Fasciola hepatica</name>
    <name type="common">Liver fluke</name>
    <dbReference type="NCBI Taxonomy" id="6192"/>
    <lineage>
        <taxon>Eukaryota</taxon>
        <taxon>Metazoa</taxon>
        <taxon>Spiralia</taxon>
        <taxon>Lophotrochozoa</taxon>
        <taxon>Platyhelminthes</taxon>
        <taxon>Trematoda</taxon>
        <taxon>Digenea</taxon>
        <taxon>Plagiorchiida</taxon>
        <taxon>Echinostomata</taxon>
        <taxon>Echinostomatoidea</taxon>
        <taxon>Fasciolidae</taxon>
        <taxon>Fasciola</taxon>
    </lineage>
</organism>
<feature type="region of interest" description="Disordered" evidence="1">
    <location>
        <begin position="116"/>
        <end position="136"/>
    </location>
</feature>
<feature type="compositionally biased region" description="Polar residues" evidence="1">
    <location>
        <begin position="178"/>
        <end position="191"/>
    </location>
</feature>
<feature type="region of interest" description="Disordered" evidence="1">
    <location>
        <begin position="175"/>
        <end position="252"/>
    </location>
</feature>
<dbReference type="Proteomes" id="UP000230066">
    <property type="component" value="Unassembled WGS sequence"/>
</dbReference>
<feature type="non-terminal residue" evidence="2">
    <location>
        <position position="1"/>
    </location>
</feature>
<evidence type="ECO:0000313" key="3">
    <source>
        <dbReference type="Proteomes" id="UP000230066"/>
    </source>
</evidence>
<feature type="compositionally biased region" description="Polar residues" evidence="1">
    <location>
        <begin position="234"/>
        <end position="248"/>
    </location>
</feature>
<reference evidence="2" key="1">
    <citation type="submission" date="2019-03" db="EMBL/GenBank/DDBJ databases">
        <title>Improved annotation for the trematode Fasciola hepatica.</title>
        <authorList>
            <person name="Choi Y.-J."/>
            <person name="Martin J."/>
            <person name="Mitreva M."/>
        </authorList>
    </citation>
    <scope>NUCLEOTIDE SEQUENCE [LARGE SCALE GENOMIC DNA]</scope>
</reference>
<dbReference type="EMBL" id="JXXN02002320">
    <property type="protein sequence ID" value="THD23128.1"/>
    <property type="molecule type" value="Genomic_DNA"/>
</dbReference>
<gene>
    <name evidence="2" type="ORF">D915_005928</name>
</gene>
<proteinExistence type="predicted"/>
<dbReference type="AlphaFoldDB" id="A0A4E0RPZ0"/>
<evidence type="ECO:0000256" key="1">
    <source>
        <dbReference type="SAM" id="MobiDB-lite"/>
    </source>
</evidence>
<accession>A0A4E0RPZ0</accession>